<proteinExistence type="predicted"/>
<sequence length="264" mass="30536">MNPSNQTTTQTEHELGSLLRYWRQQRGRSQLHLSLDTGISQRHISFVESGRSVPSRDLLLNLAKTLDVPLREQNALLLASGYAPVYLESNWDAPEMKIVSKVVDRMLAQHEPHPALMMDRYWNIWKTNQAAPRFFGSFVDLSLRQKPRNLLHLLFDPDGMRPFVEDWEDIASGLLQRVHREAVGHVTDKKTTELLDDLKKYPGVKELRNGRKSQTPVLPITFVKGRERFSYFSMVTTIGLPQDITAQEFRIECMYPVEHDDEHT</sequence>
<dbReference type="PANTHER" id="PTHR35010:SF4">
    <property type="entry name" value="BLL5781 PROTEIN"/>
    <property type="match status" value="1"/>
</dbReference>
<dbReference type="InterPro" id="IPR010982">
    <property type="entry name" value="Lambda_DNA-bd_dom_sf"/>
</dbReference>
<dbReference type="Pfam" id="PF17765">
    <property type="entry name" value="MLTR_LBD"/>
    <property type="match status" value="1"/>
</dbReference>
<organism evidence="2 3">
    <name type="scientific">Granulicella arctica</name>
    <dbReference type="NCBI Taxonomy" id="940613"/>
    <lineage>
        <taxon>Bacteria</taxon>
        <taxon>Pseudomonadati</taxon>
        <taxon>Acidobacteriota</taxon>
        <taxon>Terriglobia</taxon>
        <taxon>Terriglobales</taxon>
        <taxon>Acidobacteriaceae</taxon>
        <taxon>Granulicella</taxon>
    </lineage>
</organism>
<dbReference type="PANTHER" id="PTHR35010">
    <property type="entry name" value="BLL4672 PROTEIN-RELATED"/>
    <property type="match status" value="1"/>
</dbReference>
<dbReference type="RefSeq" id="WP_179487600.1">
    <property type="nucleotide sequence ID" value="NZ_JACCCW010000001.1"/>
</dbReference>
<feature type="domain" description="HTH cro/C1-type" evidence="1">
    <location>
        <begin position="19"/>
        <end position="73"/>
    </location>
</feature>
<name>A0A7Y9PE93_9BACT</name>
<reference evidence="2 3" key="1">
    <citation type="submission" date="2020-07" db="EMBL/GenBank/DDBJ databases">
        <title>Genomic Encyclopedia of Type Strains, Phase IV (KMG-V): Genome sequencing to study the core and pangenomes of soil and plant-associated prokaryotes.</title>
        <authorList>
            <person name="Whitman W."/>
        </authorList>
    </citation>
    <scope>NUCLEOTIDE SEQUENCE [LARGE SCALE GENOMIC DNA]</scope>
    <source>
        <strain evidence="2 3">X4EP2</strain>
    </source>
</reference>
<keyword evidence="3" id="KW-1185">Reference proteome</keyword>
<evidence type="ECO:0000313" key="3">
    <source>
        <dbReference type="Proteomes" id="UP000589520"/>
    </source>
</evidence>
<gene>
    <name evidence="2" type="ORF">HDF17_000588</name>
</gene>
<dbReference type="Proteomes" id="UP000589520">
    <property type="component" value="Unassembled WGS sequence"/>
</dbReference>
<comment type="caution">
    <text evidence="2">The sequence shown here is derived from an EMBL/GenBank/DDBJ whole genome shotgun (WGS) entry which is preliminary data.</text>
</comment>
<dbReference type="CDD" id="cd00093">
    <property type="entry name" value="HTH_XRE"/>
    <property type="match status" value="1"/>
</dbReference>
<dbReference type="SUPFAM" id="SSF47413">
    <property type="entry name" value="lambda repressor-like DNA-binding domains"/>
    <property type="match status" value="1"/>
</dbReference>
<dbReference type="SMART" id="SM00530">
    <property type="entry name" value="HTH_XRE"/>
    <property type="match status" value="1"/>
</dbReference>
<dbReference type="AlphaFoldDB" id="A0A7Y9PE93"/>
<dbReference type="InterPro" id="IPR001387">
    <property type="entry name" value="Cro/C1-type_HTH"/>
</dbReference>
<dbReference type="Pfam" id="PF01381">
    <property type="entry name" value="HTH_3"/>
    <property type="match status" value="1"/>
</dbReference>
<evidence type="ECO:0000259" key="1">
    <source>
        <dbReference type="PROSITE" id="PS50943"/>
    </source>
</evidence>
<evidence type="ECO:0000313" key="2">
    <source>
        <dbReference type="EMBL" id="NYF78301.1"/>
    </source>
</evidence>
<accession>A0A7Y9PE93</accession>
<dbReference type="PROSITE" id="PS50943">
    <property type="entry name" value="HTH_CROC1"/>
    <property type="match status" value="1"/>
</dbReference>
<dbReference type="GO" id="GO:0003677">
    <property type="term" value="F:DNA binding"/>
    <property type="evidence" value="ECO:0007669"/>
    <property type="project" value="InterPro"/>
</dbReference>
<protein>
    <submittedName>
        <fullName evidence="2">Transcriptional regulator with XRE-family HTH domain</fullName>
    </submittedName>
</protein>
<dbReference type="Gene3D" id="3.30.450.180">
    <property type="match status" value="1"/>
</dbReference>
<dbReference type="EMBL" id="JACCCW010000001">
    <property type="protein sequence ID" value="NYF78301.1"/>
    <property type="molecule type" value="Genomic_DNA"/>
</dbReference>
<dbReference type="Gene3D" id="1.10.260.40">
    <property type="entry name" value="lambda repressor-like DNA-binding domains"/>
    <property type="match status" value="1"/>
</dbReference>
<dbReference type="InterPro" id="IPR041413">
    <property type="entry name" value="MLTR_LBD"/>
</dbReference>